<comment type="function">
    <text evidence="9">Part of the tripartite ATP-independent periplasmic (TRAP) transport system.</text>
</comment>
<proteinExistence type="inferred from homology"/>
<evidence type="ECO:0000256" key="5">
    <source>
        <dbReference type="ARBA" id="ARBA00022692"/>
    </source>
</evidence>
<dbReference type="PANTHER" id="PTHR35011">
    <property type="entry name" value="2,3-DIKETO-L-GULONATE TRAP TRANSPORTER SMALL PERMEASE PROTEIN YIAM"/>
    <property type="match status" value="1"/>
</dbReference>
<name>A0A377HKM1_GRIHO</name>
<keyword evidence="6 9" id="KW-1133">Transmembrane helix</keyword>
<evidence type="ECO:0000256" key="7">
    <source>
        <dbReference type="ARBA" id="ARBA00023136"/>
    </source>
</evidence>
<evidence type="ECO:0000256" key="6">
    <source>
        <dbReference type="ARBA" id="ARBA00022989"/>
    </source>
</evidence>
<evidence type="ECO:0000259" key="10">
    <source>
        <dbReference type="Pfam" id="PF04290"/>
    </source>
</evidence>
<dbReference type="KEGG" id="gho:AL542_11010"/>
<organism evidence="11 12">
    <name type="scientific">Grimontia hollisae</name>
    <name type="common">Vibrio hollisae</name>
    <dbReference type="NCBI Taxonomy" id="673"/>
    <lineage>
        <taxon>Bacteria</taxon>
        <taxon>Pseudomonadati</taxon>
        <taxon>Pseudomonadota</taxon>
        <taxon>Gammaproteobacteria</taxon>
        <taxon>Vibrionales</taxon>
        <taxon>Vibrionaceae</taxon>
        <taxon>Grimontia</taxon>
    </lineage>
</organism>
<dbReference type="PANTHER" id="PTHR35011:SF10">
    <property type="entry name" value="TRAP TRANSPORTER SMALL PERMEASE PROTEIN"/>
    <property type="match status" value="1"/>
</dbReference>
<dbReference type="InterPro" id="IPR055348">
    <property type="entry name" value="DctQ"/>
</dbReference>
<comment type="similarity">
    <text evidence="8 9">Belongs to the TRAP transporter small permease family.</text>
</comment>
<dbReference type="Proteomes" id="UP000254512">
    <property type="component" value="Unassembled WGS sequence"/>
</dbReference>
<feature type="transmembrane region" description="Helical" evidence="9">
    <location>
        <begin position="43"/>
        <end position="63"/>
    </location>
</feature>
<keyword evidence="7 9" id="KW-0472">Membrane</keyword>
<dbReference type="GO" id="GO:0005886">
    <property type="term" value="C:plasma membrane"/>
    <property type="evidence" value="ECO:0007669"/>
    <property type="project" value="UniProtKB-SubCell"/>
</dbReference>
<feature type="transmembrane region" description="Helical" evidence="9">
    <location>
        <begin position="127"/>
        <end position="154"/>
    </location>
</feature>
<evidence type="ECO:0000256" key="3">
    <source>
        <dbReference type="ARBA" id="ARBA00022475"/>
    </source>
</evidence>
<feature type="transmembrane region" description="Helical" evidence="9">
    <location>
        <begin position="12"/>
        <end position="37"/>
    </location>
</feature>
<protein>
    <recommendedName>
        <fullName evidence="9">TRAP transporter small permease protein</fullName>
    </recommendedName>
</protein>
<feature type="domain" description="Tripartite ATP-independent periplasmic transporters DctQ component" evidence="10">
    <location>
        <begin position="23"/>
        <end position="153"/>
    </location>
</feature>
<evidence type="ECO:0000256" key="2">
    <source>
        <dbReference type="ARBA" id="ARBA00022448"/>
    </source>
</evidence>
<dbReference type="AlphaFoldDB" id="A0A377HKM1"/>
<dbReference type="EMBL" id="UGHD01000002">
    <property type="protein sequence ID" value="STO56282.1"/>
    <property type="molecule type" value="Genomic_DNA"/>
</dbReference>
<sequence length="167" mass="18226">MAALFQISGRVLEGIVALSLMLMMTVTTVDVVGRYFFNAPLSGGIEIIELTLAVVVFGAYPLVTWRRAHICVDLLDDHVPVSWVRLREVVINLVSTSALGLVAYKVWQLAGRALSYGDETDVLGIPTAYLVYFVSVMSWLSMVAALGLVVALLFRHPAISPSPSEHH</sequence>
<feature type="transmembrane region" description="Helical" evidence="9">
    <location>
        <begin position="89"/>
        <end position="107"/>
    </location>
</feature>
<dbReference type="GO" id="GO:0015740">
    <property type="term" value="P:C4-dicarboxylate transport"/>
    <property type="evidence" value="ECO:0007669"/>
    <property type="project" value="TreeGrafter"/>
</dbReference>
<dbReference type="GO" id="GO:0022857">
    <property type="term" value="F:transmembrane transporter activity"/>
    <property type="evidence" value="ECO:0007669"/>
    <property type="project" value="UniProtKB-UniRule"/>
</dbReference>
<accession>A0A377HKM1</accession>
<reference evidence="11 12" key="1">
    <citation type="submission" date="2018-06" db="EMBL/GenBank/DDBJ databases">
        <authorList>
            <consortium name="Pathogen Informatics"/>
            <person name="Doyle S."/>
        </authorList>
    </citation>
    <scope>NUCLEOTIDE SEQUENCE [LARGE SCALE GENOMIC DNA]</scope>
    <source>
        <strain evidence="11 12">NCTC11645</strain>
    </source>
</reference>
<dbReference type="STRING" id="673.AL542_11010"/>
<evidence type="ECO:0000256" key="9">
    <source>
        <dbReference type="RuleBase" id="RU369079"/>
    </source>
</evidence>
<dbReference type="GeneID" id="58896453"/>
<comment type="subunit">
    <text evidence="9">The complex comprises the extracytoplasmic solute receptor protein and the two transmembrane proteins.</text>
</comment>
<comment type="subcellular location">
    <subcellularLocation>
        <location evidence="1 9">Cell inner membrane</location>
        <topology evidence="1 9">Multi-pass membrane protein</topology>
    </subcellularLocation>
</comment>
<keyword evidence="4 9" id="KW-0997">Cell inner membrane</keyword>
<gene>
    <name evidence="11" type="ORF">NCTC11645_00612</name>
</gene>
<keyword evidence="2 9" id="KW-0813">Transport</keyword>
<evidence type="ECO:0000313" key="12">
    <source>
        <dbReference type="Proteomes" id="UP000254512"/>
    </source>
</evidence>
<evidence type="ECO:0000313" key="11">
    <source>
        <dbReference type="EMBL" id="STO56282.1"/>
    </source>
</evidence>
<dbReference type="RefSeq" id="WP_005501037.1">
    <property type="nucleotide sequence ID" value="NZ_CABMOB010000001.1"/>
</dbReference>
<keyword evidence="3" id="KW-1003">Cell membrane</keyword>
<keyword evidence="5 9" id="KW-0812">Transmembrane</keyword>
<dbReference type="InterPro" id="IPR007387">
    <property type="entry name" value="TRAP_DctQ"/>
</dbReference>
<evidence type="ECO:0000256" key="8">
    <source>
        <dbReference type="ARBA" id="ARBA00038436"/>
    </source>
</evidence>
<dbReference type="Pfam" id="PF04290">
    <property type="entry name" value="DctQ"/>
    <property type="match status" value="1"/>
</dbReference>
<evidence type="ECO:0000256" key="1">
    <source>
        <dbReference type="ARBA" id="ARBA00004429"/>
    </source>
</evidence>
<evidence type="ECO:0000256" key="4">
    <source>
        <dbReference type="ARBA" id="ARBA00022519"/>
    </source>
</evidence>